<dbReference type="EMBL" id="QUSF01000037">
    <property type="protein sequence ID" value="RLV98786.1"/>
    <property type="molecule type" value="Genomic_DNA"/>
</dbReference>
<dbReference type="AlphaFoldDB" id="A0A3L8S941"/>
<name>A0A3L8S941_CHLGU</name>
<protein>
    <submittedName>
        <fullName evidence="1">Uncharacterized protein</fullName>
    </submittedName>
</protein>
<proteinExistence type="predicted"/>
<organism evidence="1 2">
    <name type="scientific">Chloebia gouldiae</name>
    <name type="common">Gouldian finch</name>
    <name type="synonym">Erythrura gouldiae</name>
    <dbReference type="NCBI Taxonomy" id="44316"/>
    <lineage>
        <taxon>Eukaryota</taxon>
        <taxon>Metazoa</taxon>
        <taxon>Chordata</taxon>
        <taxon>Craniata</taxon>
        <taxon>Vertebrata</taxon>
        <taxon>Euteleostomi</taxon>
        <taxon>Archelosauria</taxon>
        <taxon>Archosauria</taxon>
        <taxon>Dinosauria</taxon>
        <taxon>Saurischia</taxon>
        <taxon>Theropoda</taxon>
        <taxon>Coelurosauria</taxon>
        <taxon>Aves</taxon>
        <taxon>Neognathae</taxon>
        <taxon>Neoaves</taxon>
        <taxon>Telluraves</taxon>
        <taxon>Australaves</taxon>
        <taxon>Passeriformes</taxon>
        <taxon>Passeroidea</taxon>
        <taxon>Passeridae</taxon>
        <taxon>Chloebia</taxon>
    </lineage>
</organism>
<gene>
    <name evidence="1" type="ORF">DV515_00010354</name>
</gene>
<evidence type="ECO:0000313" key="2">
    <source>
        <dbReference type="Proteomes" id="UP000276834"/>
    </source>
</evidence>
<comment type="caution">
    <text evidence="1">The sequence shown here is derived from an EMBL/GenBank/DDBJ whole genome shotgun (WGS) entry which is preliminary data.</text>
</comment>
<reference evidence="1 2" key="1">
    <citation type="journal article" date="2018" name="Proc. R. Soc. B">
        <title>A non-coding region near Follistatin controls head colour polymorphism in the Gouldian finch.</title>
        <authorList>
            <person name="Toomey M.B."/>
            <person name="Marques C.I."/>
            <person name="Andrade P."/>
            <person name="Araujo P.M."/>
            <person name="Sabatino S."/>
            <person name="Gazda M.A."/>
            <person name="Afonso S."/>
            <person name="Lopes R.J."/>
            <person name="Corbo J.C."/>
            <person name="Carneiro M."/>
        </authorList>
    </citation>
    <scope>NUCLEOTIDE SEQUENCE [LARGE SCALE GENOMIC DNA]</scope>
    <source>
        <strain evidence="1">Red01</strain>
        <tissue evidence="1">Muscle</tissue>
    </source>
</reference>
<keyword evidence="2" id="KW-1185">Reference proteome</keyword>
<dbReference type="Proteomes" id="UP000276834">
    <property type="component" value="Unassembled WGS sequence"/>
</dbReference>
<accession>A0A3L8S941</accession>
<evidence type="ECO:0000313" key="1">
    <source>
        <dbReference type="EMBL" id="RLV98786.1"/>
    </source>
</evidence>
<sequence length="275" mass="30459">MLLMATGAVHGALCLSAWVIDQELLCVSLGLQLIPTPGTDCAHPLAHPLGRTHKQGQLWQSELWDSTWVTSQKIRVWISAVIFIGETFGNEAMESLTAQAKAEKCVQSPEETVDVQKRPWMSRGGGRYPEETVDVQRRLWLSRGGCGCPEESVDVQRRRLKMLRLKPCGSSTSSGGQDQVTAPRGEMGLTRRGCSCCRQGRDGGSLDPAPSCYPVPWRILKKAEEAVSDSNARIMKPGLLKQILGQSADFKCFLERLCEKWAAKQEKLAFGWMKE</sequence>